<dbReference type="PANTHER" id="PTHR37610:SF75">
    <property type="entry name" value="RETROTRANSPOSON COPIA-LIKE N-TERMINAL DOMAIN-CONTAINING PROTEIN"/>
    <property type="match status" value="1"/>
</dbReference>
<evidence type="ECO:0000256" key="1">
    <source>
        <dbReference type="SAM" id="MobiDB-lite"/>
    </source>
</evidence>
<accession>A0A2K3PLW8</accession>
<evidence type="ECO:0000313" key="2">
    <source>
        <dbReference type="EMBL" id="PNY16264.1"/>
    </source>
</evidence>
<feature type="region of interest" description="Disordered" evidence="1">
    <location>
        <begin position="1"/>
        <end position="45"/>
    </location>
</feature>
<reference evidence="2 3" key="2">
    <citation type="journal article" date="2017" name="Front. Plant Sci.">
        <title>Gene Classification and Mining of Molecular Markers Useful in Red Clover (Trifolium pratense) Breeding.</title>
        <authorList>
            <person name="Istvanek J."/>
            <person name="Dluhosova J."/>
            <person name="Dluhos P."/>
            <person name="Patkova L."/>
            <person name="Nedelnik J."/>
            <person name="Repkova J."/>
        </authorList>
    </citation>
    <scope>NUCLEOTIDE SEQUENCE [LARGE SCALE GENOMIC DNA]</scope>
    <source>
        <strain evidence="3">cv. Tatra</strain>
        <tissue evidence="2">Young leaves</tissue>
    </source>
</reference>
<feature type="region of interest" description="Disordered" evidence="1">
    <location>
        <begin position="347"/>
        <end position="367"/>
    </location>
</feature>
<reference evidence="2 3" key="1">
    <citation type="journal article" date="2014" name="Am. J. Bot.">
        <title>Genome assembly and annotation for red clover (Trifolium pratense; Fabaceae).</title>
        <authorList>
            <person name="Istvanek J."/>
            <person name="Jaros M."/>
            <person name="Krenek A."/>
            <person name="Repkova J."/>
        </authorList>
    </citation>
    <scope>NUCLEOTIDE SEQUENCE [LARGE SCALE GENOMIC DNA]</scope>
    <source>
        <strain evidence="3">cv. Tatra</strain>
        <tissue evidence="2">Young leaves</tissue>
    </source>
</reference>
<sequence length="367" mass="42328">MERPNAWKYPITSSSHKNTKDDSTMIRDSAGRDASGVKADRGGGVSLGGGAREGIGSCPGDGVRGFFDGSCSSDFDVCFNGQEQSSSSLELNFPRLNGKNYTKWAQTIRQILERKKKFGFLTGDMEKPDEGDFAYRQWKCENSLIILWLVNSMEPAIRKSFMFLSSAKEVWEAVRDTYSDIDNSYHIFFLKSKLWLAKQGNMDVTTYYNEMMKLCRELDLCYDDSWKCDEDNLLFIERHENDRVFMFLAGLNKEYDDVRRKILGKAPLPTVRETFLEIRREEEQKRIMMGKLTGVSEVGRSNFATRNFNEEKRETKKPDKHLCDHARHRCQTCWKKQGCALQASNFDQEQQSSSKQLTLTKEKLEKL</sequence>
<evidence type="ECO:0000313" key="3">
    <source>
        <dbReference type="Proteomes" id="UP000236291"/>
    </source>
</evidence>
<dbReference type="EMBL" id="ASHM01008376">
    <property type="protein sequence ID" value="PNY16264.1"/>
    <property type="molecule type" value="Genomic_DNA"/>
</dbReference>
<protein>
    <submittedName>
        <fullName evidence="2">Uncharacterized protein</fullName>
    </submittedName>
</protein>
<dbReference type="STRING" id="57577.A0A2K3PLW8"/>
<dbReference type="PANTHER" id="PTHR37610">
    <property type="entry name" value="CCHC-TYPE DOMAIN-CONTAINING PROTEIN"/>
    <property type="match status" value="1"/>
</dbReference>
<name>A0A2K3PLW8_TRIPR</name>
<comment type="caution">
    <text evidence="2">The sequence shown here is derived from an EMBL/GenBank/DDBJ whole genome shotgun (WGS) entry which is preliminary data.</text>
</comment>
<proteinExistence type="predicted"/>
<dbReference type="Proteomes" id="UP000236291">
    <property type="component" value="Unassembled WGS sequence"/>
</dbReference>
<gene>
    <name evidence="2" type="ORF">L195_g012979</name>
</gene>
<dbReference type="ExpressionAtlas" id="A0A2K3PLW8">
    <property type="expression patterns" value="baseline"/>
</dbReference>
<dbReference type="AlphaFoldDB" id="A0A2K3PLW8"/>
<dbReference type="Pfam" id="PF14223">
    <property type="entry name" value="Retrotran_gag_2"/>
    <property type="match status" value="1"/>
</dbReference>
<organism evidence="2 3">
    <name type="scientific">Trifolium pratense</name>
    <name type="common">Red clover</name>
    <dbReference type="NCBI Taxonomy" id="57577"/>
    <lineage>
        <taxon>Eukaryota</taxon>
        <taxon>Viridiplantae</taxon>
        <taxon>Streptophyta</taxon>
        <taxon>Embryophyta</taxon>
        <taxon>Tracheophyta</taxon>
        <taxon>Spermatophyta</taxon>
        <taxon>Magnoliopsida</taxon>
        <taxon>eudicotyledons</taxon>
        <taxon>Gunneridae</taxon>
        <taxon>Pentapetalae</taxon>
        <taxon>rosids</taxon>
        <taxon>fabids</taxon>
        <taxon>Fabales</taxon>
        <taxon>Fabaceae</taxon>
        <taxon>Papilionoideae</taxon>
        <taxon>50 kb inversion clade</taxon>
        <taxon>NPAAA clade</taxon>
        <taxon>Hologalegina</taxon>
        <taxon>IRL clade</taxon>
        <taxon>Trifolieae</taxon>
        <taxon>Trifolium</taxon>
    </lineage>
</organism>
<feature type="compositionally biased region" description="Basic and acidic residues" evidence="1">
    <location>
        <begin position="18"/>
        <end position="31"/>
    </location>
</feature>